<feature type="compositionally biased region" description="Low complexity" evidence="1">
    <location>
        <begin position="813"/>
        <end position="825"/>
    </location>
</feature>
<dbReference type="Pfam" id="PF07727">
    <property type="entry name" value="RVT_2"/>
    <property type="match status" value="1"/>
</dbReference>
<dbReference type="InterPro" id="IPR057670">
    <property type="entry name" value="SH3_retrovirus"/>
</dbReference>
<dbReference type="CDD" id="cd09272">
    <property type="entry name" value="RNase_HI_RT_Ty1"/>
    <property type="match status" value="1"/>
</dbReference>
<feature type="domain" description="Integrase catalytic" evidence="2">
    <location>
        <begin position="511"/>
        <end position="674"/>
    </location>
</feature>
<dbReference type="InterPro" id="IPR013103">
    <property type="entry name" value="RVT_2"/>
</dbReference>
<name>A0A8T2BA08_ARASU</name>
<sequence length="1449" mass="161109">MANPHEIVNTNQSLLNVNMSNITKLTAINYMTWSLQVHSLLDGYDLAGYVDGSSLPPDQTLTVNARATPNPAYTLWRRQDKLVYSGLFGTLSPSVQPLVAKTKSAAEMWSKIADTYAKPSWGHIQQLRLQLKHQTKGEKTIDDYMQGLTTRFDQLALLGKPLEHEEQIEFIFQGLPEEYKSVVDQVEGRDTPPSITEVHEKLINKEAKLLATSLSASSVAPISANVATSRQNQYQGKSSYRQNKPWNSNNQSNYQQQKQDNRGTRGYQGKCQLCGVFGHSAKRCSQLQQHHNGPQNSLLPTPFRPWQPRANLALTSPHPANAWLMDSGATHHMTSDLNNLAMHQPYSGDDSVLIGDGSGLSITHTGSLSLPSTSRNLTLNSVLCVPNIQKNLISVYRLCNANKVSVEFFPAHFQVKDLSSGVPLIQGKTKDELYEWPASPSTLSSFFASTSPKTTLTDWHYRLGHPSFSILKSVISSYSLPCIQSNSVSSLCSDCAINKTHKLPFSQSSIHSTRPLEYVFTDVWSSPVTSIDNYKYYLVLVDHYSRYTWLYPLKLKSQVRETFVAFKALVENRLNTKIGTLFSDNGGEFIALRSLLSSAGISHLTSPPHTPEHNGISERKHRHVVETGLTMLTHASMPKHYWSYAFTTATYLINRLPTPNLSMESPYQKLFGETPNYTKLRVFGCLCFPWLRPYTFNKLEDRSTPCVFLGYSQTQSAYLCLQPSSGRIYVSRHVKFDETRFPFQRPSSHPTPSLTPPSQILSNLPSLQNSVTIVPMSSPAPAINTGTTQPPAPPLISSPLTGSPCSDSHHPVHSTPPSSQTVSSTENSISETIASSNQSHSSSPSLAHQQNSPLPSPNTNEAQSPNVSQSETQTQNHSVASQNQPATSSTTQHNSNPIANPEPVVGNIHPMQTRGKNQITKPTKKYTLSAALSTPIPPEPQTVNQALKDHKWRGAMSDEINAFARNRTFDLVPRQPHYNIVGCKWIFKNKFLPNGSLNRCKARLVAKGYNQQFGRDYTDTFSPVIKSTTLRLVLDVAVTRGWPIQQLDVNNAFLQGTLTEEVYMDQPPRFVDSDNPTHVCRLRKAIYGLKQAPRAWYNELRTFLLSLGFANSVSDTSLFVLQQGSSFVYLLVYVDDILVTGSSKSGIQRILTLLADRFSVKDAEDLNYFLGLEAHRTSKGLHLSQRKYILDLLHRYNMINAKAVTTPMATSPKLTLTTGTPMSDPSEFRKLVGSLQYLSFTRLDIAYAVNRLSQFMHQPTDDHWQAAKRILRYLAGTTTHGIFFSATNNLSLHAFSDADWAGDTNDCVSTNAYIVYLGSNPISWMAKKQNGVARSSTEAEYRSVANTAAEISWICNILTELGIKLPAPPVVYCDNVGATFLCANPVFHSRMKHIAIDYHFVRGQVQNGALRVSHVNTKDQLADALTKPLSRARFIELRNKIGVVSTPPS</sequence>
<dbReference type="PANTHER" id="PTHR11439:SF455">
    <property type="entry name" value="RLK (RECEPTOR-LIKE PROTEIN KINASE) 8, PUTATIVE-RELATED"/>
    <property type="match status" value="1"/>
</dbReference>
<evidence type="ECO:0000313" key="4">
    <source>
        <dbReference type="Proteomes" id="UP000694251"/>
    </source>
</evidence>
<evidence type="ECO:0000256" key="1">
    <source>
        <dbReference type="SAM" id="MobiDB-lite"/>
    </source>
</evidence>
<dbReference type="Proteomes" id="UP000694251">
    <property type="component" value="Chromosome 8"/>
</dbReference>
<gene>
    <name evidence="3" type="ORF">ISN44_As08g023840</name>
</gene>
<comment type="caution">
    <text evidence="3">The sequence shown here is derived from an EMBL/GenBank/DDBJ whole genome shotgun (WGS) entry which is preliminary data.</text>
</comment>
<dbReference type="InterPro" id="IPR054722">
    <property type="entry name" value="PolX-like_BBD"/>
</dbReference>
<dbReference type="PANTHER" id="PTHR11439">
    <property type="entry name" value="GAG-POL-RELATED RETROTRANSPOSON"/>
    <property type="match status" value="1"/>
</dbReference>
<dbReference type="Pfam" id="PF14223">
    <property type="entry name" value="Retrotran_gag_2"/>
    <property type="match status" value="1"/>
</dbReference>
<dbReference type="Pfam" id="PF13976">
    <property type="entry name" value="gag_pre-integrs"/>
    <property type="match status" value="1"/>
</dbReference>
<feature type="region of interest" description="Disordered" evidence="1">
    <location>
        <begin position="778"/>
        <end position="922"/>
    </location>
</feature>
<dbReference type="PROSITE" id="PS50994">
    <property type="entry name" value="INTEGRASE"/>
    <property type="match status" value="1"/>
</dbReference>
<dbReference type="Pfam" id="PF25597">
    <property type="entry name" value="SH3_retrovirus"/>
    <property type="match status" value="1"/>
</dbReference>
<dbReference type="OrthoDB" id="1737296at2759"/>
<reference evidence="3 4" key="1">
    <citation type="submission" date="2020-12" db="EMBL/GenBank/DDBJ databases">
        <title>Concerted genomic and epigenomic changes stabilize Arabidopsis allopolyploids.</title>
        <authorList>
            <person name="Chen Z."/>
        </authorList>
    </citation>
    <scope>NUCLEOTIDE SEQUENCE [LARGE SCALE GENOMIC DNA]</scope>
    <source>
        <strain evidence="3">As9502</strain>
        <tissue evidence="3">Leaf</tissue>
    </source>
</reference>
<evidence type="ECO:0000313" key="3">
    <source>
        <dbReference type="EMBL" id="KAG7582826.1"/>
    </source>
</evidence>
<feature type="compositionally biased region" description="Low complexity" evidence="1">
    <location>
        <begin position="746"/>
        <end position="758"/>
    </location>
</feature>
<dbReference type="InterPro" id="IPR025724">
    <property type="entry name" value="GAG-pre-integrase_dom"/>
</dbReference>
<evidence type="ECO:0000259" key="2">
    <source>
        <dbReference type="PROSITE" id="PS50994"/>
    </source>
</evidence>
<feature type="region of interest" description="Disordered" evidence="1">
    <location>
        <begin position="228"/>
        <end position="264"/>
    </location>
</feature>
<dbReference type="GO" id="GO:0015074">
    <property type="term" value="P:DNA integration"/>
    <property type="evidence" value="ECO:0007669"/>
    <property type="project" value="InterPro"/>
</dbReference>
<accession>A0A8T2BA08</accession>
<protein>
    <submittedName>
        <fullName evidence="3">Integrase catalytic core</fullName>
    </submittedName>
</protein>
<feature type="region of interest" description="Disordered" evidence="1">
    <location>
        <begin position="741"/>
        <end position="762"/>
    </location>
</feature>
<dbReference type="EMBL" id="JAEFBJ010000008">
    <property type="protein sequence ID" value="KAG7582826.1"/>
    <property type="molecule type" value="Genomic_DNA"/>
</dbReference>
<feature type="compositionally biased region" description="Low complexity" evidence="1">
    <location>
        <begin position="835"/>
        <end position="845"/>
    </location>
</feature>
<proteinExistence type="predicted"/>
<dbReference type="InterPro" id="IPR001584">
    <property type="entry name" value="Integrase_cat-core"/>
</dbReference>
<keyword evidence="4" id="KW-1185">Reference proteome</keyword>
<feature type="compositionally biased region" description="Polar residues" evidence="1">
    <location>
        <begin position="846"/>
        <end position="898"/>
    </location>
</feature>
<feature type="compositionally biased region" description="Polar residues" evidence="1">
    <location>
        <begin position="228"/>
        <end position="246"/>
    </location>
</feature>
<dbReference type="Pfam" id="PF00665">
    <property type="entry name" value="rve"/>
    <property type="match status" value="1"/>
</dbReference>
<feature type="compositionally biased region" description="Low complexity" evidence="1">
    <location>
        <begin position="247"/>
        <end position="258"/>
    </location>
</feature>
<organism evidence="3 4">
    <name type="scientific">Arabidopsis suecica</name>
    <name type="common">Swedish thale-cress</name>
    <name type="synonym">Cardaminopsis suecica</name>
    <dbReference type="NCBI Taxonomy" id="45249"/>
    <lineage>
        <taxon>Eukaryota</taxon>
        <taxon>Viridiplantae</taxon>
        <taxon>Streptophyta</taxon>
        <taxon>Embryophyta</taxon>
        <taxon>Tracheophyta</taxon>
        <taxon>Spermatophyta</taxon>
        <taxon>Magnoliopsida</taxon>
        <taxon>eudicotyledons</taxon>
        <taxon>Gunneridae</taxon>
        <taxon>Pentapetalae</taxon>
        <taxon>rosids</taxon>
        <taxon>malvids</taxon>
        <taxon>Brassicales</taxon>
        <taxon>Brassicaceae</taxon>
        <taxon>Camelineae</taxon>
        <taxon>Arabidopsis</taxon>
    </lineage>
</organism>
<dbReference type="Pfam" id="PF22936">
    <property type="entry name" value="Pol_BBD"/>
    <property type="match status" value="1"/>
</dbReference>